<organism evidence="3 4">
    <name type="scientific">Marinobacterium lacunae</name>
    <dbReference type="NCBI Taxonomy" id="1232683"/>
    <lineage>
        <taxon>Bacteria</taxon>
        <taxon>Pseudomonadati</taxon>
        <taxon>Pseudomonadota</taxon>
        <taxon>Gammaproteobacteria</taxon>
        <taxon>Oceanospirillales</taxon>
        <taxon>Oceanospirillaceae</taxon>
        <taxon>Marinobacterium</taxon>
    </lineage>
</organism>
<dbReference type="PATRIC" id="fig|1232683.4.peg.1815"/>
<dbReference type="Pfam" id="PF01370">
    <property type="entry name" value="Epimerase"/>
    <property type="match status" value="1"/>
</dbReference>
<dbReference type="FunFam" id="3.40.50.720:FF:000085">
    <property type="entry name" value="Dihydroflavonol reductase"/>
    <property type="match status" value="1"/>
</dbReference>
<dbReference type="GO" id="GO:0045551">
    <property type="term" value="F:cinnamyl-alcohol dehydrogenase activity"/>
    <property type="evidence" value="ECO:0007669"/>
    <property type="project" value="UniProtKB-EC"/>
</dbReference>
<evidence type="ECO:0000313" key="3">
    <source>
        <dbReference type="EMBL" id="KEA64105.1"/>
    </source>
</evidence>
<evidence type="ECO:0000256" key="1">
    <source>
        <dbReference type="ARBA" id="ARBA00023002"/>
    </source>
</evidence>
<keyword evidence="1 3" id="KW-0560">Oxidoreductase</keyword>
<dbReference type="InterPro" id="IPR036291">
    <property type="entry name" value="NAD(P)-bd_dom_sf"/>
</dbReference>
<keyword evidence="4" id="KW-1185">Reference proteome</keyword>
<feature type="domain" description="NAD-dependent epimerase/dehydratase" evidence="2">
    <location>
        <begin position="5"/>
        <end position="246"/>
    </location>
</feature>
<dbReference type="STRING" id="1232683.ADIMK_1840"/>
<dbReference type="PANTHER" id="PTHR10366">
    <property type="entry name" value="NAD DEPENDENT EPIMERASE/DEHYDRATASE"/>
    <property type="match status" value="1"/>
</dbReference>
<dbReference type="RefSeq" id="WP_036186632.1">
    <property type="nucleotide sequence ID" value="NZ_JMQN01000021.1"/>
</dbReference>
<dbReference type="EMBL" id="JMQN01000021">
    <property type="protein sequence ID" value="KEA64105.1"/>
    <property type="molecule type" value="Genomic_DNA"/>
</dbReference>
<reference evidence="3 4" key="1">
    <citation type="submission" date="2014-04" db="EMBL/GenBank/DDBJ databases">
        <title>Marinobacterium kochiensis sp. nov., isolated from sediment sample collected from Kochi backwaters in Kerala, India.</title>
        <authorList>
            <person name="Singh A."/>
            <person name="Pinnaka A.K."/>
        </authorList>
    </citation>
    <scope>NUCLEOTIDE SEQUENCE [LARGE SCALE GENOMIC DNA]</scope>
    <source>
        <strain evidence="3 4">AK27</strain>
    </source>
</reference>
<sequence length="352" mass="39729">MTQQVLVTGGTGFVGCHLVRQLLEAGYKVHTTVRSLSDEQKLGPLRAMQAAYPERLVLFEADLLTPGSFAKAMQGCATVHHVASPFLLPERIKDGRSQILEPALKGTRNVLDSVNRTPSVTRVVMTSSVGAIFGDYSDVFDMKDRILTEEYFNTSSTLENNPYHYSKVEAEKEAWRMSEAQQRWRLITINPGMILGPSMTPASASGSLFLMDEMLKGYFFYGMPDLSLTTVDVREVAKAHIRAAQVGSAQGRYILAEKEMISFVEIAKILRRVHHRPWLLPKHRIPKAVVRLIGPLFGLSQPYMRKHLGIRFRVNNSRSIEELGIKYRPIEQTLIDHYRSWTDQRRAIPSTG</sequence>
<dbReference type="eggNOG" id="COG0451">
    <property type="taxonomic scope" value="Bacteria"/>
</dbReference>
<dbReference type="InterPro" id="IPR050425">
    <property type="entry name" value="NAD(P)_dehydrat-like"/>
</dbReference>
<comment type="caution">
    <text evidence="3">The sequence shown here is derived from an EMBL/GenBank/DDBJ whole genome shotgun (WGS) entry which is preliminary data.</text>
</comment>
<accession>A0A081G000</accession>
<name>A0A081G000_9GAMM</name>
<dbReference type="AlphaFoldDB" id="A0A081G000"/>
<dbReference type="Proteomes" id="UP000028252">
    <property type="component" value="Unassembled WGS sequence"/>
</dbReference>
<proteinExistence type="predicted"/>
<dbReference type="OrthoDB" id="9803010at2"/>
<dbReference type="InterPro" id="IPR001509">
    <property type="entry name" value="Epimerase_deHydtase"/>
</dbReference>
<gene>
    <name evidence="3" type="ORF">ADIMK_1840</name>
</gene>
<dbReference type="PANTHER" id="PTHR10366:SF812">
    <property type="entry name" value="VPS9 DOMAIN-CONTAINING PROTEIN"/>
    <property type="match status" value="1"/>
</dbReference>
<evidence type="ECO:0000259" key="2">
    <source>
        <dbReference type="Pfam" id="PF01370"/>
    </source>
</evidence>
<evidence type="ECO:0000313" key="4">
    <source>
        <dbReference type="Proteomes" id="UP000028252"/>
    </source>
</evidence>
<dbReference type="EC" id="1.1.1.195" evidence="3"/>
<dbReference type="Gene3D" id="3.40.50.720">
    <property type="entry name" value="NAD(P)-binding Rossmann-like Domain"/>
    <property type="match status" value="1"/>
</dbReference>
<protein>
    <submittedName>
        <fullName evidence="3">Cinnamyl-alcohol dehydrogenase-like protein</fullName>
        <ecNumber evidence="3">1.1.1.195</ecNumber>
    </submittedName>
</protein>
<dbReference type="SUPFAM" id="SSF51735">
    <property type="entry name" value="NAD(P)-binding Rossmann-fold domains"/>
    <property type="match status" value="1"/>
</dbReference>